<protein>
    <recommendedName>
        <fullName evidence="8">Protein kinase domain-containing protein</fullName>
    </recommendedName>
</protein>
<keyword evidence="10" id="KW-1185">Reference proteome</keyword>
<feature type="compositionally biased region" description="Basic and acidic residues" evidence="7">
    <location>
        <begin position="96"/>
        <end position="107"/>
    </location>
</feature>
<evidence type="ECO:0000256" key="4">
    <source>
        <dbReference type="ARBA" id="ARBA00022777"/>
    </source>
</evidence>
<keyword evidence="3 6" id="KW-0547">Nucleotide-binding</keyword>
<name>A0ABN8IGL1_9NEOP</name>
<evidence type="ECO:0000256" key="5">
    <source>
        <dbReference type="ARBA" id="ARBA00022840"/>
    </source>
</evidence>
<dbReference type="PANTHER" id="PTHR11909">
    <property type="entry name" value="CASEIN KINASE-RELATED"/>
    <property type="match status" value="1"/>
</dbReference>
<feature type="compositionally biased region" description="Basic and acidic residues" evidence="7">
    <location>
        <begin position="468"/>
        <end position="478"/>
    </location>
</feature>
<dbReference type="InterPro" id="IPR017441">
    <property type="entry name" value="Protein_kinase_ATP_BS"/>
</dbReference>
<dbReference type="Gene3D" id="1.10.510.10">
    <property type="entry name" value="Transferase(Phosphotransferase) domain 1"/>
    <property type="match status" value="1"/>
</dbReference>
<gene>
    <name evidence="9" type="ORF">IPOD504_LOCUS9297</name>
</gene>
<dbReference type="EMBL" id="OW152835">
    <property type="protein sequence ID" value="CAH2056016.1"/>
    <property type="molecule type" value="Genomic_DNA"/>
</dbReference>
<accession>A0ABN8IGL1</accession>
<feature type="compositionally biased region" description="Basic and acidic residues" evidence="7">
    <location>
        <begin position="131"/>
        <end position="142"/>
    </location>
</feature>
<evidence type="ECO:0000256" key="7">
    <source>
        <dbReference type="SAM" id="MobiDB-lite"/>
    </source>
</evidence>
<feature type="region of interest" description="Disordered" evidence="7">
    <location>
        <begin position="38"/>
        <end position="142"/>
    </location>
</feature>
<dbReference type="Proteomes" id="UP000837857">
    <property type="component" value="Chromosome 23"/>
</dbReference>
<dbReference type="SUPFAM" id="SSF56112">
    <property type="entry name" value="Protein kinase-like (PK-like)"/>
    <property type="match status" value="1"/>
</dbReference>
<dbReference type="PROSITE" id="PS00107">
    <property type="entry name" value="PROTEIN_KINASE_ATP"/>
    <property type="match status" value="1"/>
</dbReference>
<keyword evidence="5 6" id="KW-0067">ATP-binding</keyword>
<dbReference type="CDD" id="cd14017">
    <property type="entry name" value="STKc_TTBK"/>
    <property type="match status" value="1"/>
</dbReference>
<dbReference type="InterPro" id="IPR047916">
    <property type="entry name" value="TTBK_Asator-like_STKc"/>
</dbReference>
<dbReference type="InterPro" id="IPR011009">
    <property type="entry name" value="Kinase-like_dom_sf"/>
</dbReference>
<keyword evidence="4" id="KW-0418">Kinase</keyword>
<evidence type="ECO:0000256" key="1">
    <source>
        <dbReference type="ARBA" id="ARBA00022527"/>
    </source>
</evidence>
<feature type="region of interest" description="Disordered" evidence="7">
    <location>
        <begin position="450"/>
        <end position="566"/>
    </location>
</feature>
<keyword evidence="1" id="KW-0723">Serine/threonine-protein kinase</keyword>
<organism evidence="9 10">
    <name type="scientific">Iphiclides podalirius</name>
    <name type="common">scarce swallowtail</name>
    <dbReference type="NCBI Taxonomy" id="110791"/>
    <lineage>
        <taxon>Eukaryota</taxon>
        <taxon>Metazoa</taxon>
        <taxon>Ecdysozoa</taxon>
        <taxon>Arthropoda</taxon>
        <taxon>Hexapoda</taxon>
        <taxon>Insecta</taxon>
        <taxon>Pterygota</taxon>
        <taxon>Neoptera</taxon>
        <taxon>Endopterygota</taxon>
        <taxon>Lepidoptera</taxon>
        <taxon>Glossata</taxon>
        <taxon>Ditrysia</taxon>
        <taxon>Papilionoidea</taxon>
        <taxon>Papilionidae</taxon>
        <taxon>Papilioninae</taxon>
        <taxon>Iphiclides</taxon>
    </lineage>
</organism>
<evidence type="ECO:0000256" key="3">
    <source>
        <dbReference type="ARBA" id="ARBA00022741"/>
    </source>
</evidence>
<feature type="non-terminal residue" evidence="9">
    <location>
        <position position="1"/>
    </location>
</feature>
<feature type="compositionally biased region" description="Low complexity" evidence="7">
    <location>
        <begin position="64"/>
        <end position="91"/>
    </location>
</feature>
<feature type="compositionally biased region" description="Basic residues" evidence="7">
    <location>
        <begin position="549"/>
        <end position="566"/>
    </location>
</feature>
<proteinExistence type="predicted"/>
<evidence type="ECO:0000313" key="9">
    <source>
        <dbReference type="EMBL" id="CAH2056016.1"/>
    </source>
</evidence>
<dbReference type="SMART" id="SM00220">
    <property type="entry name" value="S_TKc"/>
    <property type="match status" value="1"/>
</dbReference>
<dbReference type="Pfam" id="PF00069">
    <property type="entry name" value="Pkinase"/>
    <property type="match status" value="1"/>
</dbReference>
<reference evidence="9" key="1">
    <citation type="submission" date="2022-03" db="EMBL/GenBank/DDBJ databases">
        <authorList>
            <person name="Martin H S."/>
        </authorList>
    </citation>
    <scope>NUCLEOTIDE SEQUENCE</scope>
</reference>
<dbReference type="InterPro" id="IPR050235">
    <property type="entry name" value="CK1_Ser-Thr_kinase"/>
</dbReference>
<evidence type="ECO:0000259" key="8">
    <source>
        <dbReference type="PROSITE" id="PS50011"/>
    </source>
</evidence>
<feature type="binding site" evidence="6">
    <location>
        <position position="194"/>
    </location>
    <ligand>
        <name>ATP</name>
        <dbReference type="ChEBI" id="CHEBI:30616"/>
    </ligand>
</feature>
<evidence type="ECO:0000256" key="2">
    <source>
        <dbReference type="ARBA" id="ARBA00022679"/>
    </source>
</evidence>
<keyword evidence="2" id="KW-0808">Transferase</keyword>
<dbReference type="InterPro" id="IPR000719">
    <property type="entry name" value="Prot_kinase_dom"/>
</dbReference>
<evidence type="ECO:0000313" key="10">
    <source>
        <dbReference type="Proteomes" id="UP000837857"/>
    </source>
</evidence>
<sequence>MKIIDKSNSILRVANKDTEKMSLLAPRRVQLDWAHSIPWEQEPSCDRESSLKQLAPHASRRSESSSSTSSADTESQGSGPASPPQAQQQQQRTRRHELQRVERREEAASATRVQPNPLLRSRTLPNFGGNRSREASRCDTSRRAHHITMASEDLLQPGHVVKERWKVVKKIGGGGFGEIYEGLDLVTQEQVALKVESARQPKQVLKMEVAVLKKLQGKEHVCRFIGCGRNARFNYVVMQLQGRNLAELRRAQPRGAFSLSTTLRLGLQILKAIDSIHSVGFLHRDIKPSNFSIGRHPSNCRRVYMLDFGLARQYTTSNGQVRPPRAAAGFRGTVRYASINAHKNKEMGRHDDLWSLFYMLVEFVNGQLPWRKIKDKEQVGLMKEKYDHRLLLKHLPSELRQFLEHVQQLEYADTPDYGMLTSLLERCCKRRGIRDADPYDWEKDAVAAGARARAALAPPEPAAEPEPAPDRARRRLETEATAAVATDTHTHTHKEKRAQPASPRHAHAHAHAHAPPAHVNGYSAAEKATPEKEAEARSGAAPSPSPDRHPHKVSHCHFLSRNRRRA</sequence>
<dbReference type="PROSITE" id="PS50011">
    <property type="entry name" value="PROTEIN_KINASE_DOM"/>
    <property type="match status" value="1"/>
</dbReference>
<evidence type="ECO:0000256" key="6">
    <source>
        <dbReference type="PROSITE-ProRule" id="PRU10141"/>
    </source>
</evidence>
<feature type="domain" description="Protein kinase" evidence="8">
    <location>
        <begin position="165"/>
        <end position="424"/>
    </location>
</feature>